<keyword evidence="8" id="KW-1185">Reference proteome</keyword>
<dbReference type="InterPro" id="IPR013325">
    <property type="entry name" value="RNA_pol_sigma_r2"/>
</dbReference>
<feature type="domain" description="RNA polymerase sigma-70 region 2" evidence="5">
    <location>
        <begin position="36"/>
        <end position="100"/>
    </location>
</feature>
<dbReference type="Proteomes" id="UP000562027">
    <property type="component" value="Unassembled WGS sequence"/>
</dbReference>
<dbReference type="InterPro" id="IPR036388">
    <property type="entry name" value="WH-like_DNA-bd_sf"/>
</dbReference>
<evidence type="ECO:0000259" key="5">
    <source>
        <dbReference type="Pfam" id="PF04542"/>
    </source>
</evidence>
<accession>A0A840LCN7</accession>
<gene>
    <name evidence="7" type="ORF">HNP55_002948</name>
</gene>
<dbReference type="Gene3D" id="1.10.10.10">
    <property type="entry name" value="Winged helix-like DNA-binding domain superfamily/Winged helix DNA-binding domain"/>
    <property type="match status" value="1"/>
</dbReference>
<dbReference type="Pfam" id="PF04542">
    <property type="entry name" value="Sigma70_r2"/>
    <property type="match status" value="1"/>
</dbReference>
<dbReference type="SUPFAM" id="SSF88659">
    <property type="entry name" value="Sigma3 and sigma4 domains of RNA polymerase sigma factors"/>
    <property type="match status" value="1"/>
</dbReference>
<reference evidence="7 8" key="1">
    <citation type="submission" date="2020-08" db="EMBL/GenBank/DDBJ databases">
        <title>Functional genomics of gut bacteria from endangered species of beetles.</title>
        <authorList>
            <person name="Carlos-Shanley C."/>
        </authorList>
    </citation>
    <scope>NUCLEOTIDE SEQUENCE [LARGE SCALE GENOMIC DNA]</scope>
    <source>
        <strain evidence="7 8">S00239</strain>
    </source>
</reference>
<evidence type="ECO:0000313" key="8">
    <source>
        <dbReference type="Proteomes" id="UP000562027"/>
    </source>
</evidence>
<dbReference type="GO" id="GO:0003677">
    <property type="term" value="F:DNA binding"/>
    <property type="evidence" value="ECO:0007669"/>
    <property type="project" value="InterPro"/>
</dbReference>
<dbReference type="Gene3D" id="1.10.1740.10">
    <property type="match status" value="1"/>
</dbReference>
<evidence type="ECO:0000256" key="1">
    <source>
        <dbReference type="ARBA" id="ARBA00010641"/>
    </source>
</evidence>
<keyword evidence="2" id="KW-0805">Transcription regulation</keyword>
<keyword evidence="4" id="KW-0804">Transcription</keyword>
<dbReference type="InterPro" id="IPR007627">
    <property type="entry name" value="RNA_pol_sigma70_r2"/>
</dbReference>
<dbReference type="SUPFAM" id="SSF88946">
    <property type="entry name" value="Sigma2 domain of RNA polymerase sigma factors"/>
    <property type="match status" value="1"/>
</dbReference>
<dbReference type="GO" id="GO:0016987">
    <property type="term" value="F:sigma factor activity"/>
    <property type="evidence" value="ECO:0007669"/>
    <property type="project" value="UniProtKB-KW"/>
</dbReference>
<evidence type="ECO:0000256" key="3">
    <source>
        <dbReference type="ARBA" id="ARBA00023082"/>
    </source>
</evidence>
<protein>
    <submittedName>
        <fullName evidence="7">RNA polymerase sigma-70 factor (ECF subfamily)</fullName>
    </submittedName>
</protein>
<evidence type="ECO:0000259" key="6">
    <source>
        <dbReference type="Pfam" id="PF08281"/>
    </source>
</evidence>
<dbReference type="InterPro" id="IPR014284">
    <property type="entry name" value="RNA_pol_sigma-70_dom"/>
</dbReference>
<feature type="domain" description="RNA polymerase sigma factor 70 region 4 type 2" evidence="6">
    <location>
        <begin position="136"/>
        <end position="188"/>
    </location>
</feature>
<sequence>MASSPGGAASVIHHSQLDACPCQETSSLWDAGWTVITRYYRELLNFCLRKVKDRDTAADLAQESCARVLAMQQAGQAVLEPRALLRQVALNAKIDMDRRAEVRQHDNIDELDEAVLPTQPQHLQPEEIYASSQAAEAYLKAIEALPTRCREAFCLYAFDELPNKEIAQRMGISLSMVNQYISRGKLACAACQQPQKGSHAKE</sequence>
<dbReference type="InterPro" id="IPR039425">
    <property type="entry name" value="RNA_pol_sigma-70-like"/>
</dbReference>
<dbReference type="GO" id="GO:0006352">
    <property type="term" value="P:DNA-templated transcription initiation"/>
    <property type="evidence" value="ECO:0007669"/>
    <property type="project" value="InterPro"/>
</dbReference>
<evidence type="ECO:0000256" key="4">
    <source>
        <dbReference type="ARBA" id="ARBA00023163"/>
    </source>
</evidence>
<evidence type="ECO:0000313" key="7">
    <source>
        <dbReference type="EMBL" id="MBB4844412.1"/>
    </source>
</evidence>
<dbReference type="EMBL" id="JACHLP010000005">
    <property type="protein sequence ID" value="MBB4844412.1"/>
    <property type="molecule type" value="Genomic_DNA"/>
</dbReference>
<comment type="similarity">
    <text evidence="1">Belongs to the sigma-70 factor family. ECF subfamily.</text>
</comment>
<dbReference type="PANTHER" id="PTHR43133">
    <property type="entry name" value="RNA POLYMERASE ECF-TYPE SIGMA FACTO"/>
    <property type="match status" value="1"/>
</dbReference>
<proteinExistence type="inferred from homology"/>
<comment type="caution">
    <text evidence="7">The sequence shown here is derived from an EMBL/GenBank/DDBJ whole genome shotgun (WGS) entry which is preliminary data.</text>
</comment>
<name>A0A840LCN7_9BURK</name>
<dbReference type="InterPro" id="IPR013324">
    <property type="entry name" value="RNA_pol_sigma_r3/r4-like"/>
</dbReference>
<dbReference type="CDD" id="cd06171">
    <property type="entry name" value="Sigma70_r4"/>
    <property type="match status" value="1"/>
</dbReference>
<dbReference type="NCBIfam" id="TIGR02937">
    <property type="entry name" value="sigma70-ECF"/>
    <property type="match status" value="1"/>
</dbReference>
<dbReference type="Pfam" id="PF08281">
    <property type="entry name" value="Sigma70_r4_2"/>
    <property type="match status" value="1"/>
</dbReference>
<organism evidence="7 8">
    <name type="scientific">Roseateles oligotrophus</name>
    <dbReference type="NCBI Taxonomy" id="1769250"/>
    <lineage>
        <taxon>Bacteria</taxon>
        <taxon>Pseudomonadati</taxon>
        <taxon>Pseudomonadota</taxon>
        <taxon>Betaproteobacteria</taxon>
        <taxon>Burkholderiales</taxon>
        <taxon>Sphaerotilaceae</taxon>
        <taxon>Roseateles</taxon>
    </lineage>
</organism>
<keyword evidence="3" id="KW-0731">Sigma factor</keyword>
<dbReference type="PANTHER" id="PTHR43133:SF63">
    <property type="entry name" value="RNA POLYMERASE SIGMA FACTOR FECI-RELATED"/>
    <property type="match status" value="1"/>
</dbReference>
<dbReference type="InterPro" id="IPR013249">
    <property type="entry name" value="RNA_pol_sigma70_r4_t2"/>
</dbReference>
<evidence type="ECO:0000256" key="2">
    <source>
        <dbReference type="ARBA" id="ARBA00023015"/>
    </source>
</evidence>
<dbReference type="AlphaFoldDB" id="A0A840LCN7"/>